<dbReference type="SMART" id="SM00283">
    <property type="entry name" value="MA"/>
    <property type="match status" value="1"/>
</dbReference>
<dbReference type="InterPro" id="IPR004089">
    <property type="entry name" value="MCPsignal_dom"/>
</dbReference>
<dbReference type="SUPFAM" id="SSF58104">
    <property type="entry name" value="Methyl-accepting chemotaxis protein (MCP) signaling domain"/>
    <property type="match status" value="1"/>
</dbReference>
<evidence type="ECO:0000256" key="1">
    <source>
        <dbReference type="ARBA" id="ARBA00023224"/>
    </source>
</evidence>
<dbReference type="EMBL" id="SKFG01000020">
    <property type="protein sequence ID" value="TCZ75429.1"/>
    <property type="molecule type" value="Genomic_DNA"/>
</dbReference>
<evidence type="ECO:0000256" key="3">
    <source>
        <dbReference type="PROSITE-ProRule" id="PRU00284"/>
    </source>
</evidence>
<dbReference type="SUPFAM" id="SSF46458">
    <property type="entry name" value="Globin-like"/>
    <property type="match status" value="1"/>
</dbReference>
<dbReference type="GO" id="GO:0020037">
    <property type="term" value="F:heme binding"/>
    <property type="evidence" value="ECO:0007669"/>
    <property type="project" value="InterPro"/>
</dbReference>
<dbReference type="Pfam" id="PF00015">
    <property type="entry name" value="MCPsignal"/>
    <property type="match status" value="1"/>
</dbReference>
<keyword evidence="1 3" id="KW-0807">Transducer</keyword>
<dbReference type="Pfam" id="PF11563">
    <property type="entry name" value="Protoglobin"/>
    <property type="match status" value="1"/>
</dbReference>
<dbReference type="GO" id="GO:0004888">
    <property type="term" value="F:transmembrane signaling receptor activity"/>
    <property type="evidence" value="ECO:0007669"/>
    <property type="project" value="InterPro"/>
</dbReference>
<dbReference type="GO" id="GO:0006935">
    <property type="term" value="P:chemotaxis"/>
    <property type="evidence" value="ECO:0007669"/>
    <property type="project" value="InterPro"/>
</dbReference>
<gene>
    <name evidence="6" type="ORF">E0485_17670</name>
</gene>
<dbReference type="Gene3D" id="1.10.287.950">
    <property type="entry name" value="Methyl-accepting chemotaxis protein"/>
    <property type="match status" value="1"/>
</dbReference>
<protein>
    <submittedName>
        <fullName evidence="6">Globin-coupled sensor protein</fullName>
    </submittedName>
</protein>
<comment type="similarity">
    <text evidence="2">Belongs to the methyl-accepting chemotaxis (MCP) protein family.</text>
</comment>
<dbReference type="PANTHER" id="PTHR32089">
    <property type="entry name" value="METHYL-ACCEPTING CHEMOTAXIS PROTEIN MCPB"/>
    <property type="match status" value="1"/>
</dbReference>
<dbReference type="PANTHER" id="PTHR32089:SF118">
    <property type="entry name" value="HEME-BASED AEROTACTIC TRANSDUCER HEMAT"/>
    <property type="match status" value="1"/>
</dbReference>
<dbReference type="InterPro" id="IPR012292">
    <property type="entry name" value="Globin/Proto"/>
</dbReference>
<proteinExistence type="inferred from homology"/>
<dbReference type="PRINTS" id="PR00260">
    <property type="entry name" value="CHEMTRNSDUCR"/>
</dbReference>
<evidence type="ECO:0000259" key="5">
    <source>
        <dbReference type="PROSITE" id="PS50111"/>
    </source>
</evidence>
<dbReference type="OrthoDB" id="266313at2"/>
<name>A0A4R4E7A9_9BACL</name>
<dbReference type="InterPro" id="IPR044398">
    <property type="entry name" value="Globin-sensor_dom"/>
</dbReference>
<sequence>MLYMCPFQKLSNFLSFGNKQDKNWINEASEETATIESFNGTELVSQMKLIGLTVEDLKMIKKLQPLIEEHIDEIITGFYQSVLDIPKLKQMIAKYSSIDRLRATLKQHLLQMFCGTIDEEYIRTRLKIAEAHHRIGLESKWYLGAFQKLQNSFSNVISKKFHNQEEAQIINNIIAKLLNFEQQLVLDAYEKKHMLALEQQYERVKEEVKMKMSKVNNELIQLSEQTDSFVQTLITSSTQFNDSFQQTVGNSKNTKEMATEGQTMLEQLVSHMKLIHDKTKQMETAISQLNQASDQINRVIDIVEGIAKQTKMLSFNAAIEASRAGEYGRSFAVVAKEVQKLSEDSRLTVSQITDLVSQSATFTSQVVASIQDVQVLMSQGKQESVKTQEVFDQIVQSMEHNMREIDKVNMEIHSLVNAIDEIGSSTRQLAISAETIKQVTYNM</sequence>
<dbReference type="InterPro" id="IPR009050">
    <property type="entry name" value="Globin-like_sf"/>
</dbReference>
<keyword evidence="4" id="KW-0175">Coiled coil</keyword>
<evidence type="ECO:0000313" key="6">
    <source>
        <dbReference type="EMBL" id="TCZ75429.1"/>
    </source>
</evidence>
<dbReference type="GO" id="GO:0016020">
    <property type="term" value="C:membrane"/>
    <property type="evidence" value="ECO:0007669"/>
    <property type="project" value="InterPro"/>
</dbReference>
<dbReference type="CDD" id="cd01068">
    <property type="entry name" value="globin_sensor"/>
    <property type="match status" value="1"/>
</dbReference>
<evidence type="ECO:0000256" key="2">
    <source>
        <dbReference type="ARBA" id="ARBA00029447"/>
    </source>
</evidence>
<comment type="caution">
    <text evidence="6">The sequence shown here is derived from an EMBL/GenBank/DDBJ whole genome shotgun (WGS) entry which is preliminary data.</text>
</comment>
<reference evidence="6 7" key="1">
    <citation type="submission" date="2019-03" db="EMBL/GenBank/DDBJ databases">
        <authorList>
            <person name="Kim M.K.M."/>
        </authorList>
    </citation>
    <scope>NUCLEOTIDE SEQUENCE [LARGE SCALE GENOMIC DNA]</scope>
    <source>
        <strain evidence="6 7">18JY21-1</strain>
    </source>
</reference>
<dbReference type="GO" id="GO:0019825">
    <property type="term" value="F:oxygen binding"/>
    <property type="evidence" value="ECO:0007669"/>
    <property type="project" value="InterPro"/>
</dbReference>
<keyword evidence="7" id="KW-1185">Reference proteome</keyword>
<organism evidence="6 7">
    <name type="scientific">Paenibacillus albiflavus</name>
    <dbReference type="NCBI Taxonomy" id="2545760"/>
    <lineage>
        <taxon>Bacteria</taxon>
        <taxon>Bacillati</taxon>
        <taxon>Bacillota</taxon>
        <taxon>Bacilli</taxon>
        <taxon>Bacillales</taxon>
        <taxon>Paenibacillaceae</taxon>
        <taxon>Paenibacillus</taxon>
    </lineage>
</organism>
<feature type="coiled-coil region" evidence="4">
    <location>
        <begin position="194"/>
        <end position="225"/>
    </location>
</feature>
<feature type="domain" description="Methyl-accepting transducer" evidence="5">
    <location>
        <begin position="224"/>
        <end position="430"/>
    </location>
</feature>
<evidence type="ECO:0000313" key="7">
    <source>
        <dbReference type="Proteomes" id="UP000295418"/>
    </source>
</evidence>
<accession>A0A4R4E7A9</accession>
<dbReference type="Proteomes" id="UP000295418">
    <property type="component" value="Unassembled WGS sequence"/>
</dbReference>
<dbReference type="Gene3D" id="1.10.490.10">
    <property type="entry name" value="Globins"/>
    <property type="match status" value="1"/>
</dbReference>
<evidence type="ECO:0000256" key="4">
    <source>
        <dbReference type="SAM" id="Coils"/>
    </source>
</evidence>
<dbReference type="GO" id="GO:0007165">
    <property type="term" value="P:signal transduction"/>
    <property type="evidence" value="ECO:0007669"/>
    <property type="project" value="UniProtKB-KW"/>
</dbReference>
<dbReference type="AlphaFoldDB" id="A0A4R4E7A9"/>
<dbReference type="PROSITE" id="PS50111">
    <property type="entry name" value="CHEMOTAXIS_TRANSDUC_2"/>
    <property type="match status" value="1"/>
</dbReference>
<dbReference type="InterPro" id="IPR039379">
    <property type="entry name" value="Protoglobin_sensor_dom"/>
</dbReference>
<dbReference type="InterPro" id="IPR004090">
    <property type="entry name" value="Chemotax_Me-accpt_rcpt"/>
</dbReference>